<sequence length="294" mass="32772">MYLAISLKRFRTLKEVGKITMNVKIIAYYQLMQVCQAEYFRQLLKPSDKKFYSRKATPPLAYEVGGYTYDISGTSALNATLAGPKHTGPFHGVELQAYEMCPKNFIIFDQTDNKSRIMFHPALANKFNCPSFDIHATCAEENGAINCNSKESSSLKEDTKDIDALLSLEEEDDDDEEVSTGRTMGNYGNSSPDSYSTSSSRPRKMRSSIQKSFPCSSGGGGSSSGNSEKKRRRMKKMLTALRGIVPGGGSEEAWHWELKEELRRSFRALKPWRLSGKEMKDAGAGLRVVPSMHG</sequence>
<protein>
    <submittedName>
        <fullName evidence="1">Uncharacterized protein</fullName>
    </submittedName>
</protein>
<accession>A0ACC2K6Q9</accession>
<dbReference type="Proteomes" id="UP001234297">
    <property type="component" value="Chromosome 12"/>
</dbReference>
<dbReference type="EMBL" id="CM056820">
    <property type="protein sequence ID" value="KAJ8616687.1"/>
    <property type="molecule type" value="Genomic_DNA"/>
</dbReference>
<comment type="caution">
    <text evidence="1">The sequence shown here is derived from an EMBL/GenBank/DDBJ whole genome shotgun (WGS) entry which is preliminary data.</text>
</comment>
<keyword evidence="2" id="KW-1185">Reference proteome</keyword>
<evidence type="ECO:0000313" key="2">
    <source>
        <dbReference type="Proteomes" id="UP001234297"/>
    </source>
</evidence>
<organism evidence="1 2">
    <name type="scientific">Persea americana</name>
    <name type="common">Avocado</name>
    <dbReference type="NCBI Taxonomy" id="3435"/>
    <lineage>
        <taxon>Eukaryota</taxon>
        <taxon>Viridiplantae</taxon>
        <taxon>Streptophyta</taxon>
        <taxon>Embryophyta</taxon>
        <taxon>Tracheophyta</taxon>
        <taxon>Spermatophyta</taxon>
        <taxon>Magnoliopsida</taxon>
        <taxon>Magnoliidae</taxon>
        <taxon>Laurales</taxon>
        <taxon>Lauraceae</taxon>
        <taxon>Persea</taxon>
    </lineage>
</organism>
<name>A0ACC2K6Q9_PERAE</name>
<reference evidence="1 2" key="1">
    <citation type="journal article" date="2022" name="Hortic Res">
        <title>A haplotype resolved chromosomal level avocado genome allows analysis of novel avocado genes.</title>
        <authorList>
            <person name="Nath O."/>
            <person name="Fletcher S.J."/>
            <person name="Hayward A."/>
            <person name="Shaw L.M."/>
            <person name="Masouleh A.K."/>
            <person name="Furtado A."/>
            <person name="Henry R.J."/>
            <person name="Mitter N."/>
        </authorList>
    </citation>
    <scope>NUCLEOTIDE SEQUENCE [LARGE SCALE GENOMIC DNA]</scope>
    <source>
        <strain evidence="2">cv. Hass</strain>
    </source>
</reference>
<evidence type="ECO:0000313" key="1">
    <source>
        <dbReference type="EMBL" id="KAJ8616687.1"/>
    </source>
</evidence>
<gene>
    <name evidence="1" type="ORF">MRB53_036059</name>
</gene>
<proteinExistence type="predicted"/>